<name>A0A6G4U654_9ACTN</name>
<keyword evidence="5" id="KW-1185">Reference proteome</keyword>
<dbReference type="PANTHER" id="PTHR31157:SF1">
    <property type="entry name" value="SCP DOMAIN-CONTAINING PROTEIN"/>
    <property type="match status" value="1"/>
</dbReference>
<dbReference type="Pfam" id="PF00188">
    <property type="entry name" value="CAP"/>
    <property type="match status" value="1"/>
</dbReference>
<dbReference type="InterPro" id="IPR035940">
    <property type="entry name" value="CAP_sf"/>
</dbReference>
<dbReference type="AlphaFoldDB" id="A0A6G4U654"/>
<evidence type="ECO:0000259" key="3">
    <source>
        <dbReference type="Pfam" id="PF00188"/>
    </source>
</evidence>
<proteinExistence type="predicted"/>
<reference evidence="4 5" key="1">
    <citation type="submission" date="2020-02" db="EMBL/GenBank/DDBJ databases">
        <title>Whole-genome analyses of novel actinobacteria.</title>
        <authorList>
            <person name="Sahin N."/>
        </authorList>
    </citation>
    <scope>NUCLEOTIDE SEQUENCE [LARGE SCALE GENOMIC DNA]</scope>
    <source>
        <strain evidence="4 5">A7024</strain>
    </source>
</reference>
<feature type="region of interest" description="Disordered" evidence="1">
    <location>
        <begin position="52"/>
        <end position="173"/>
    </location>
</feature>
<dbReference type="SUPFAM" id="SSF55797">
    <property type="entry name" value="PR-1-like"/>
    <property type="match status" value="1"/>
</dbReference>
<gene>
    <name evidence="4" type="ORF">G5C51_23545</name>
</gene>
<feature type="compositionally biased region" description="Low complexity" evidence="1">
    <location>
        <begin position="120"/>
        <end position="130"/>
    </location>
</feature>
<keyword evidence="2" id="KW-0472">Membrane</keyword>
<dbReference type="PANTHER" id="PTHR31157">
    <property type="entry name" value="SCP DOMAIN-CONTAINING PROTEIN"/>
    <property type="match status" value="1"/>
</dbReference>
<feature type="compositionally biased region" description="Low complexity" evidence="1">
    <location>
        <begin position="158"/>
        <end position="172"/>
    </location>
</feature>
<comment type="caution">
    <text evidence="4">The sequence shown here is derived from an EMBL/GenBank/DDBJ whole genome shotgun (WGS) entry which is preliminary data.</text>
</comment>
<dbReference type="CDD" id="cd05379">
    <property type="entry name" value="CAP_bacterial"/>
    <property type="match status" value="1"/>
</dbReference>
<sequence length="293" mass="30318">MGRHRRSADEPAAVPTPRTGERGQHRKQSAARAGMLGASAAVAVGALAMGSGLLGSNFDLAPSGGDGKVTAGGGAKPSLESQQIDPDDVEPRGSESASREDSRSPLPSSSSPSEKKTSEKPSAPSSSSKPTDSEESKSSTPTRTPSEKPSTKAPAPEPTKSASKTPSATTSAEQTVLTLVNQERAKAGCQPVKLDPALASLAGGFSEDMANRDFFDHTDPDGDDPWDRAEAAGVDNLGGENIARGQANAQSVMDSWMQSEGHKANILNCDFKTLGVGAYFADGGPWWTQSFGY</sequence>
<evidence type="ECO:0000313" key="4">
    <source>
        <dbReference type="EMBL" id="NGN66868.1"/>
    </source>
</evidence>
<dbReference type="RefSeq" id="WP_165240175.1">
    <property type="nucleotide sequence ID" value="NZ_JAAKZV010000114.1"/>
</dbReference>
<evidence type="ECO:0000313" key="5">
    <source>
        <dbReference type="Proteomes" id="UP000481583"/>
    </source>
</evidence>
<dbReference type="EMBL" id="JAAKZV010000114">
    <property type="protein sequence ID" value="NGN66868.1"/>
    <property type="molecule type" value="Genomic_DNA"/>
</dbReference>
<evidence type="ECO:0000256" key="1">
    <source>
        <dbReference type="SAM" id="MobiDB-lite"/>
    </source>
</evidence>
<organism evidence="4 5">
    <name type="scientific">Streptomyces coryli</name>
    <dbReference type="NCBI Taxonomy" id="1128680"/>
    <lineage>
        <taxon>Bacteria</taxon>
        <taxon>Bacillati</taxon>
        <taxon>Actinomycetota</taxon>
        <taxon>Actinomycetes</taxon>
        <taxon>Kitasatosporales</taxon>
        <taxon>Streptomycetaceae</taxon>
        <taxon>Streptomyces</taxon>
    </lineage>
</organism>
<keyword evidence="2" id="KW-1133">Transmembrane helix</keyword>
<feature type="compositionally biased region" description="Gly residues" evidence="1">
    <location>
        <begin position="64"/>
        <end position="75"/>
    </location>
</feature>
<accession>A0A6G4U654</accession>
<feature type="transmembrane region" description="Helical" evidence="2">
    <location>
        <begin position="33"/>
        <end position="54"/>
    </location>
</feature>
<dbReference type="Gene3D" id="3.40.33.10">
    <property type="entry name" value="CAP"/>
    <property type="match status" value="1"/>
</dbReference>
<dbReference type="InterPro" id="IPR014044">
    <property type="entry name" value="CAP_dom"/>
</dbReference>
<keyword evidence="2" id="KW-0812">Transmembrane</keyword>
<feature type="domain" description="SCP" evidence="3">
    <location>
        <begin position="177"/>
        <end position="290"/>
    </location>
</feature>
<evidence type="ECO:0000256" key="2">
    <source>
        <dbReference type="SAM" id="Phobius"/>
    </source>
</evidence>
<protein>
    <submittedName>
        <fullName evidence="4">CAP domain-containing protein</fullName>
    </submittedName>
</protein>
<feature type="compositionally biased region" description="Basic and acidic residues" evidence="1">
    <location>
        <begin position="89"/>
        <end position="103"/>
    </location>
</feature>
<dbReference type="Proteomes" id="UP000481583">
    <property type="component" value="Unassembled WGS sequence"/>
</dbReference>
<feature type="region of interest" description="Disordered" evidence="1">
    <location>
        <begin position="1"/>
        <end position="34"/>
    </location>
</feature>